<feature type="compositionally biased region" description="Pro residues" evidence="5">
    <location>
        <begin position="1957"/>
        <end position="1970"/>
    </location>
</feature>
<feature type="compositionally biased region" description="Polar residues" evidence="5">
    <location>
        <begin position="2172"/>
        <end position="2185"/>
    </location>
</feature>
<dbReference type="PANTHER" id="PTHR18898:SF2">
    <property type="entry name" value="NUCLEOPROTEIN TPR"/>
    <property type="match status" value="1"/>
</dbReference>
<dbReference type="InterPro" id="IPR057577">
    <property type="entry name" value="Nucleoprot-TPR/MLP1_dom"/>
</dbReference>
<evidence type="ECO:0000259" key="7">
    <source>
        <dbReference type="Pfam" id="PF25481"/>
    </source>
</evidence>
<evidence type="ECO:0000256" key="5">
    <source>
        <dbReference type="SAM" id="MobiDB-lite"/>
    </source>
</evidence>
<organism evidence="9 10">
    <name type="scientific">Sphaceloma murrayae</name>
    <dbReference type="NCBI Taxonomy" id="2082308"/>
    <lineage>
        <taxon>Eukaryota</taxon>
        <taxon>Fungi</taxon>
        <taxon>Dikarya</taxon>
        <taxon>Ascomycota</taxon>
        <taxon>Pezizomycotina</taxon>
        <taxon>Dothideomycetes</taxon>
        <taxon>Dothideomycetidae</taxon>
        <taxon>Myriangiales</taxon>
        <taxon>Elsinoaceae</taxon>
        <taxon>Sphaceloma</taxon>
    </lineage>
</organism>
<dbReference type="STRING" id="2082308.A0A2K1R1K1"/>
<dbReference type="InParanoid" id="A0A2K1R1K1"/>
<dbReference type="OrthoDB" id="343070at2759"/>
<feature type="coiled-coil region" evidence="4">
    <location>
        <begin position="155"/>
        <end position="284"/>
    </location>
</feature>
<dbReference type="InterPro" id="IPR012929">
    <property type="entry name" value="Nucleoprot-TPR/MLP1-2_dom"/>
</dbReference>
<dbReference type="GO" id="GO:0005643">
    <property type="term" value="C:nuclear pore"/>
    <property type="evidence" value="ECO:0007669"/>
    <property type="project" value="TreeGrafter"/>
</dbReference>
<feature type="compositionally biased region" description="Low complexity" evidence="5">
    <location>
        <begin position="1610"/>
        <end position="1623"/>
    </location>
</feature>
<dbReference type="Pfam" id="PF25481">
    <property type="entry name" value="Nucleoprot-TPR"/>
    <property type="match status" value="1"/>
</dbReference>
<feature type="compositionally biased region" description="Basic and acidic residues" evidence="5">
    <location>
        <begin position="2191"/>
        <end position="2203"/>
    </location>
</feature>
<feature type="domain" description="Nucleoprotein TPR/MPL1" evidence="7">
    <location>
        <begin position="190"/>
        <end position="264"/>
    </location>
</feature>
<feature type="region of interest" description="Disordered" evidence="5">
    <location>
        <begin position="1502"/>
        <end position="1541"/>
    </location>
</feature>
<dbReference type="Pfam" id="PF25785">
    <property type="entry name" value="TPR"/>
    <property type="match status" value="1"/>
</dbReference>
<reference evidence="9 10" key="1">
    <citation type="submission" date="2017-06" db="EMBL/GenBank/DDBJ databases">
        <title>Draft genome sequence of a variant of Elsinoe murrayae.</title>
        <authorList>
            <person name="Cheng Q."/>
        </authorList>
    </citation>
    <scope>NUCLEOTIDE SEQUENCE [LARGE SCALE GENOMIC DNA]</scope>
    <source>
        <strain evidence="9 10">CQ-2017a</strain>
    </source>
</reference>
<feature type="region of interest" description="Disordered" evidence="5">
    <location>
        <begin position="1432"/>
        <end position="1455"/>
    </location>
</feature>
<dbReference type="PANTHER" id="PTHR18898">
    <property type="entry name" value="NUCLEOPROTEIN TPR-RELATED"/>
    <property type="match status" value="1"/>
</dbReference>
<feature type="region of interest" description="Disordered" evidence="5">
    <location>
        <begin position="1607"/>
        <end position="1626"/>
    </location>
</feature>
<feature type="region of interest" description="Disordered" evidence="5">
    <location>
        <begin position="1224"/>
        <end position="1245"/>
    </location>
</feature>
<evidence type="ECO:0000256" key="1">
    <source>
        <dbReference type="ARBA" id="ARBA00004123"/>
    </source>
</evidence>
<feature type="compositionally biased region" description="Polar residues" evidence="5">
    <location>
        <begin position="1224"/>
        <end position="1235"/>
    </location>
</feature>
<comment type="caution">
    <text evidence="9">The sequence shown here is derived from an EMBL/GenBank/DDBJ whole genome shotgun (WGS) entry which is preliminary data.</text>
</comment>
<feature type="domain" description="Nucleoprotein TPR/MLP1-2" evidence="6">
    <location>
        <begin position="1092"/>
        <end position="1220"/>
    </location>
</feature>
<feature type="coiled-coil region" evidence="4">
    <location>
        <begin position="85"/>
        <end position="119"/>
    </location>
</feature>
<feature type="compositionally biased region" description="Polar residues" evidence="5">
    <location>
        <begin position="971"/>
        <end position="984"/>
    </location>
</feature>
<feature type="compositionally biased region" description="Low complexity" evidence="5">
    <location>
        <begin position="2099"/>
        <end position="2110"/>
    </location>
</feature>
<gene>
    <name evidence="9" type="ORF">CAC42_3506</name>
</gene>
<feature type="compositionally biased region" description="Low complexity" evidence="5">
    <location>
        <begin position="1971"/>
        <end position="1995"/>
    </location>
</feature>
<sequence>MRTRGQAGTLVDTSVISASFDIEEVKLQTVLDAPTSELVREVLALFTAKAQEFDAAKAEKLRTDVELENTIRNNEAKTKAVRASLNKSQKETEDLRKHVNSLENVRAELQSEIDNAKSTTSHSTTEVETLRARIASLEASNRESLAVFESKSSAHDKLTEELAEQHQTIIVLRREVTALEDKCQGLEGQVSTSKFKEQALSQEVELLKRNIEWHEQELKTRSAEQTKFRKEKNARISELERHNDDANATIDALQRTEASLRQYLVDQRQKVEDAVAKIQKMQETAIESESAFKIELESSRRLVDLQKQSADTARARLQDLVADLDKTREEAADEIGQLQAEVETERTEKDAIESRLGELEAELEQLRNAQINLERPSTPGTPVRSANGYAVGTPLRGASPSPFAPGTLRSKGNLNFTQLYSENNTLRADLETERRRTEALTSELDQMIQDLESRGPEQEDLRHEKQRMEAEIVDMSSLLDAALVERNTALQDAHQWESKVAGIARESDVLRQQLRDLSAQIKILLVEMQARDQGLGGLDATGQAQLQLLATGQIEEDALSDQTSAGTLITQRLLLFRSVSELQEQNVQLLKLNRGLADRMEGEEAQAKDAEQADRARELEETRERIKQYEDETRSLRTQSESITRERDMFRRMLAHRGSLPGNVDAEHLFGQSINGDTPLTPRASSRAPPEDAATLSKQLAEHVKLVKEMQTHLDTTRQELSTDRDILRKQVDQIAREKNAIQTELARSNGQVSLAHERYDMLQANYKMLQSENTELQKRTQVLHENAAKQDLRTQQVAEDLVDAKALAESMRSETANLKAERDLWKKIESRLTEDNRLLTEERGRLNKMLADLQALQNEREQHESDNRRRLQGRVDGLDTEISALRKKLEVEVEESKRAHLRREYEQDQAKTKIDDLVKSLSNVREELVEAKTTRDQLQARVDEMRIDLRNAEERAQALQPRPSSGGPLGNSSEMEQTTSADSITREQELAVEVADLKRDLDLARAELSSAAGQIEQYKAISQSAEEELQSLNETSDQYKEDMDRQLEEKEGAIQQLEQRIQDLSDELSTTNAELSDIRTQHEQSGMQLEEQKTALESELAHLRDECERQTEKSKLHQADLRAQAEIAQQAQQSYEDELVKHADAAKNLQSVRAEYNALRTEIAGVRAEAEAAKGSLVQSQENWSEVKERYERELEELRTGRNDLNSQNRLLHDQLESVTGQITTLQQQRAQSSTDEDVTSPDVTADSKLQEVITYLRREKEIIQVQFDLSTAELKRLRQQSEYTQSQLDETRSKLSEERRDQSAKESGVAAHDKLLNTINELNLYRESSATLRQEARHAQSKLQDKTKEVDSLTAEIMPLQAKIQELESEMEMKSGELKLLQEDRDRWRDRTQNIISKYDRVDPAEIEAMKASISELEGERDRLQSKQQELEEQIDGFPSQLEQTREEAARSWQEQKAKIVEQAKTRSRDQAAKINAAHLDLSTVRAEKEQLEKDLAQSQQELKEAQDQRDEAVAHRDSANLANDQKDAPPNGDAEDGQIEEGEVGTDAAISSGDAVAEASAVPVSSRAEELENQIGTLQTTIAEQREQIATLEARVVQLEQEAALATTSTEPTTEPESSTAGELTTLRQQLDDTQRELELLRTAKEMTNAELKDAAVNTAQPAITESVATVEDSQGAAVQVSAQVEQLKAELQQQHELSRQQLEAQFQARASKMKETLNNKLREERLKMKDSVREEVRQELIVQHSDELEKLRKAHEEEVVRLKEDHNSIVERVTRAGEDAVEKAKNSSATIPSGQLVPSGEAATPAELLANLSDQQVKELIAKNETIKGILQRNIKIKVEQAQTKLKEEHEKAIAEKDETLKKHEKAIAEKDETLKKEIEKAVSVKAEQNQTEKELAVAKAVNMETMKQKAKLGMAENQARAAKAKLQHVENAARDSPQQAVVEVWNIAKNIKPPPAPVAKPPTPVAPGSAISSSTPAAPSQSAPTTSQTTVAVEPKSEEATPDDQSRLLARQARFGAPSTTTGTAGGSFGKPSFTAMPTIPAANGTQAASQPTGSSGHDETGSTDAATNGDASTDAKPPAAPTAAPRGGGIPRAGGTMLPRPGTAAGRGRGGIPQPGQATAIPGAAPNRGGIAPRGIPRGGFGGAGRGVGRGGTPTSPMNAGAKQFTPGQPIQNQSQGQAPQGAKRPLEGGEQGDGKRIRGGGPSA</sequence>
<feature type="region of interest" description="Disordered" evidence="5">
    <location>
        <begin position="1280"/>
        <end position="1311"/>
    </location>
</feature>
<feature type="region of interest" description="Disordered" evidence="5">
    <location>
        <begin position="955"/>
        <end position="986"/>
    </location>
</feature>
<keyword evidence="10" id="KW-1185">Reference proteome</keyword>
<feature type="compositionally biased region" description="Gly residues" evidence="5">
    <location>
        <begin position="2143"/>
        <end position="2158"/>
    </location>
</feature>
<feature type="compositionally biased region" description="Basic and acidic residues" evidence="5">
    <location>
        <begin position="1446"/>
        <end position="1455"/>
    </location>
</feature>
<feature type="region of interest" description="Disordered" evidence="5">
    <location>
        <begin position="1956"/>
        <end position="2211"/>
    </location>
</feature>
<feature type="coiled-coil region" evidence="4">
    <location>
        <begin position="423"/>
        <end position="478"/>
    </location>
</feature>
<feature type="compositionally biased region" description="Basic and acidic residues" evidence="5">
    <location>
        <begin position="1291"/>
        <end position="1306"/>
    </location>
</feature>
<feature type="coiled-coil region" evidence="4">
    <location>
        <begin position="1836"/>
        <end position="1937"/>
    </location>
</feature>
<dbReference type="EMBL" id="NKHZ01000012">
    <property type="protein sequence ID" value="PNS21168.1"/>
    <property type="molecule type" value="Genomic_DNA"/>
</dbReference>
<dbReference type="Proteomes" id="UP000243797">
    <property type="component" value="Unassembled WGS sequence"/>
</dbReference>
<feature type="domain" description="NUA/TPR/MLP1-2-like" evidence="8">
    <location>
        <begin position="493"/>
        <end position="605"/>
    </location>
</feature>
<feature type="region of interest" description="Disordered" evidence="5">
    <location>
        <begin position="601"/>
        <end position="622"/>
    </location>
</feature>
<evidence type="ECO:0000259" key="8">
    <source>
        <dbReference type="Pfam" id="PF25785"/>
    </source>
</evidence>
<evidence type="ECO:0000256" key="4">
    <source>
        <dbReference type="SAM" id="Coils"/>
    </source>
</evidence>
<evidence type="ECO:0000256" key="3">
    <source>
        <dbReference type="ARBA" id="ARBA00023242"/>
    </source>
</evidence>
<keyword evidence="3" id="KW-0539">Nucleus</keyword>
<dbReference type="GO" id="GO:0006406">
    <property type="term" value="P:mRNA export from nucleus"/>
    <property type="evidence" value="ECO:0007669"/>
    <property type="project" value="TreeGrafter"/>
</dbReference>
<feature type="compositionally biased region" description="Polar residues" evidence="5">
    <location>
        <begin position="2049"/>
        <end position="2061"/>
    </location>
</feature>
<feature type="compositionally biased region" description="Basic and acidic residues" evidence="5">
    <location>
        <begin position="1502"/>
        <end position="1521"/>
    </location>
</feature>
<accession>A0A2K1R1K1</accession>
<feature type="region of interest" description="Disordered" evidence="5">
    <location>
        <begin position="667"/>
        <end position="692"/>
    </location>
</feature>
<dbReference type="FunCoup" id="A0A2K1R1K1">
    <property type="interactions" value="1052"/>
</dbReference>
<feature type="coiled-coil region" evidence="4">
    <location>
        <begin position="988"/>
        <end position="1209"/>
    </location>
</feature>
<feature type="compositionally biased region" description="Polar residues" evidence="5">
    <location>
        <begin position="2068"/>
        <end position="2077"/>
    </location>
</feature>
<name>A0A2K1R1K1_9PEZI</name>
<dbReference type="GO" id="GO:0006606">
    <property type="term" value="P:protein import into nucleus"/>
    <property type="evidence" value="ECO:0007669"/>
    <property type="project" value="InterPro"/>
</dbReference>
<evidence type="ECO:0000313" key="10">
    <source>
        <dbReference type="Proteomes" id="UP000243797"/>
    </source>
</evidence>
<dbReference type="Pfam" id="PF07926">
    <property type="entry name" value="TPR_MLP1_2"/>
    <property type="match status" value="1"/>
</dbReference>
<keyword evidence="2 4" id="KW-0175">Coiled coil</keyword>
<protein>
    <submittedName>
        <fullName evidence="9">Uncharacterized protein</fullName>
    </submittedName>
</protein>
<dbReference type="GO" id="GO:0017056">
    <property type="term" value="F:structural constituent of nuclear pore"/>
    <property type="evidence" value="ECO:0007669"/>
    <property type="project" value="TreeGrafter"/>
</dbReference>
<evidence type="ECO:0000259" key="6">
    <source>
        <dbReference type="Pfam" id="PF07926"/>
    </source>
</evidence>
<evidence type="ECO:0000256" key="2">
    <source>
        <dbReference type="ARBA" id="ARBA00023054"/>
    </source>
</evidence>
<dbReference type="InterPro" id="IPR057974">
    <property type="entry name" value="NUA/TPR/MLP1-2-like_dom"/>
</dbReference>
<feature type="coiled-coil region" evidence="4">
    <location>
        <begin position="310"/>
        <end position="369"/>
    </location>
</feature>
<comment type="subcellular location">
    <subcellularLocation>
        <location evidence="1">Nucleus</location>
    </subcellularLocation>
</comment>
<evidence type="ECO:0000313" key="9">
    <source>
        <dbReference type="EMBL" id="PNS21168.1"/>
    </source>
</evidence>
<proteinExistence type="predicted"/>